<dbReference type="Proteomes" id="UP001066276">
    <property type="component" value="Chromosome 10"/>
</dbReference>
<evidence type="ECO:0008006" key="3">
    <source>
        <dbReference type="Google" id="ProtNLM"/>
    </source>
</evidence>
<keyword evidence="2" id="KW-1185">Reference proteome</keyword>
<name>A0AAV7MB59_PLEWA</name>
<dbReference type="PANTHER" id="PTHR46670:SF3">
    <property type="entry name" value="ENDONUCLEASE_EXONUCLEASE_PHOSPHATASE DOMAIN-CONTAINING PROTEIN"/>
    <property type="match status" value="1"/>
</dbReference>
<comment type="caution">
    <text evidence="1">The sequence shown here is derived from an EMBL/GenBank/DDBJ whole genome shotgun (WGS) entry which is preliminary data.</text>
</comment>
<evidence type="ECO:0000313" key="2">
    <source>
        <dbReference type="Proteomes" id="UP001066276"/>
    </source>
</evidence>
<dbReference type="InterPro" id="IPR036691">
    <property type="entry name" value="Endo/exonu/phosph_ase_sf"/>
</dbReference>
<dbReference type="EMBL" id="JANPWB010000014">
    <property type="protein sequence ID" value="KAJ1097370.1"/>
    <property type="molecule type" value="Genomic_DNA"/>
</dbReference>
<evidence type="ECO:0000313" key="1">
    <source>
        <dbReference type="EMBL" id="KAJ1097370.1"/>
    </source>
</evidence>
<gene>
    <name evidence="1" type="ORF">NDU88_002490</name>
</gene>
<dbReference type="AlphaFoldDB" id="A0AAV7MB59"/>
<protein>
    <recommendedName>
        <fullName evidence="3">Endonuclease/exonuclease/phosphatase domain-containing protein</fullName>
    </recommendedName>
</protein>
<sequence>MYRPPGPVSKFLSIWTSLMEPLIMAPKAIILGDFNIHFDNTSDLLVAEFIDLMVALDWVLKDGMATHRAGHTLDGIFTHPEEELYLSTTPLEWTDHALLTFKFLARQQPIIPIPQKKLIRSWRNIEAEPLKITLTHNWNNLKAPTLSPLARFNLGITQAMDSLAPARISVPRIRKKPNQPWFSQALKILQRKYRQKERCWKLSSREAERVELKLALNIYKEACRVAKSDYFTRKISEAANSSRELFRTINVLTTPSGTPKVENS</sequence>
<proteinExistence type="predicted"/>
<reference evidence="1" key="1">
    <citation type="journal article" date="2022" name="bioRxiv">
        <title>Sequencing and chromosome-scale assembly of the giantPleurodeles waltlgenome.</title>
        <authorList>
            <person name="Brown T."/>
            <person name="Elewa A."/>
            <person name="Iarovenko S."/>
            <person name="Subramanian E."/>
            <person name="Araus A.J."/>
            <person name="Petzold A."/>
            <person name="Susuki M."/>
            <person name="Suzuki K.-i.T."/>
            <person name="Hayashi T."/>
            <person name="Toyoda A."/>
            <person name="Oliveira C."/>
            <person name="Osipova E."/>
            <person name="Leigh N.D."/>
            <person name="Simon A."/>
            <person name="Yun M.H."/>
        </authorList>
    </citation>
    <scope>NUCLEOTIDE SEQUENCE</scope>
    <source>
        <strain evidence="1">20211129_DDA</strain>
        <tissue evidence="1">Liver</tissue>
    </source>
</reference>
<organism evidence="1 2">
    <name type="scientific">Pleurodeles waltl</name>
    <name type="common">Iberian ribbed newt</name>
    <dbReference type="NCBI Taxonomy" id="8319"/>
    <lineage>
        <taxon>Eukaryota</taxon>
        <taxon>Metazoa</taxon>
        <taxon>Chordata</taxon>
        <taxon>Craniata</taxon>
        <taxon>Vertebrata</taxon>
        <taxon>Euteleostomi</taxon>
        <taxon>Amphibia</taxon>
        <taxon>Batrachia</taxon>
        <taxon>Caudata</taxon>
        <taxon>Salamandroidea</taxon>
        <taxon>Salamandridae</taxon>
        <taxon>Pleurodelinae</taxon>
        <taxon>Pleurodeles</taxon>
    </lineage>
</organism>
<accession>A0AAV7MB59</accession>
<dbReference type="SUPFAM" id="SSF56219">
    <property type="entry name" value="DNase I-like"/>
    <property type="match status" value="1"/>
</dbReference>
<dbReference type="PANTHER" id="PTHR46670">
    <property type="entry name" value="ENDO/EXONUCLEASE/PHOSPHATASE DOMAIN-CONTAINING PROTEIN"/>
    <property type="match status" value="1"/>
</dbReference>